<dbReference type="InterPro" id="IPR050706">
    <property type="entry name" value="Cyclic-di-GMP_PDE-like"/>
</dbReference>
<keyword evidence="2" id="KW-0812">Transmembrane</keyword>
<dbReference type="InterPro" id="IPR043128">
    <property type="entry name" value="Rev_trsase/Diguanyl_cyclase"/>
</dbReference>
<evidence type="ECO:0000313" key="5">
    <source>
        <dbReference type="EMBL" id="NRF68950.1"/>
    </source>
</evidence>
<feature type="region of interest" description="Disordered" evidence="1">
    <location>
        <begin position="1"/>
        <end position="26"/>
    </location>
</feature>
<evidence type="ECO:0000259" key="4">
    <source>
        <dbReference type="PROSITE" id="PS50887"/>
    </source>
</evidence>
<dbReference type="Pfam" id="PF00563">
    <property type="entry name" value="EAL"/>
    <property type="match status" value="1"/>
</dbReference>
<dbReference type="PROSITE" id="PS50887">
    <property type="entry name" value="GGDEF"/>
    <property type="match status" value="1"/>
</dbReference>
<evidence type="ECO:0000256" key="2">
    <source>
        <dbReference type="SAM" id="Phobius"/>
    </source>
</evidence>
<dbReference type="InterPro" id="IPR001633">
    <property type="entry name" value="EAL_dom"/>
</dbReference>
<dbReference type="Gene3D" id="3.30.70.270">
    <property type="match status" value="1"/>
</dbReference>
<dbReference type="SUPFAM" id="SSF55073">
    <property type="entry name" value="Nucleotide cyclase"/>
    <property type="match status" value="1"/>
</dbReference>
<sequence>MPPAHDLSAHSSPLRAGRSPAAAGTTPAAAQRGATLARQQYWLVSAVVLLCLLVALVVQQWAARAALVQQLGQQNRASAQWLALALNTEAGRDPAQREALLGAHVASARLHRLELRDAEGRTRWAQRAEVAPVWAPAAYAELLALTDLSATAPLRNAAGEAAGSVLVEAQGGDAVDVLWQGLLQSVIALGLVGLAVLVGAAWGVRSLRRLLADAVAQADAFCDGRYTRVAPPSLPELQPLAASMNLLGERVQALFDTQAAELEQLRRHAHLDSLTGLPLRRFFVARLEQALGDETAPAELGLLLLRVRDLTGMNRRVGHAQADQVLQAIARILQSYPQRADGCFAGRLNGSDFALVLPVGGVADETAQSLVRGLRLPLVTLDAAAAVAIGAVELGGGRTLPQALALADEALGQAEAMRPYSAVTLADAGAAVALGAAGWQQRLSQALEQGRVALAEFPVCTADGRVLHLDCPMRVQLEAGGAFEPALRWLAQAQRARLSAAVDERAIELALQAIENDGRARCINLSAQSLGVSDFMAAVSRRLEAAPQAATRLWIDLPEALALDRPALVQEASRRWRPLGVYLGLEHAGEGLARIHRLTELGLDCVRIDARFVRGLAAADASDDARRYLRGLVQLVQSVGISIAAEGVNDDDDLQLLWSLGFDAATGPAVTRAAINADAEVSEPAPLQPISAKCSG</sequence>
<organism evidence="5 6">
    <name type="scientific">Pseudaquabacterium terrae</name>
    <dbReference type="NCBI Taxonomy" id="2732868"/>
    <lineage>
        <taxon>Bacteria</taxon>
        <taxon>Pseudomonadati</taxon>
        <taxon>Pseudomonadota</taxon>
        <taxon>Betaproteobacteria</taxon>
        <taxon>Burkholderiales</taxon>
        <taxon>Sphaerotilaceae</taxon>
        <taxon>Pseudaquabacterium</taxon>
    </lineage>
</organism>
<dbReference type="Proteomes" id="UP000737171">
    <property type="component" value="Unassembled WGS sequence"/>
</dbReference>
<dbReference type="SMART" id="SM00267">
    <property type="entry name" value="GGDEF"/>
    <property type="match status" value="1"/>
</dbReference>
<evidence type="ECO:0000259" key="3">
    <source>
        <dbReference type="PROSITE" id="PS50883"/>
    </source>
</evidence>
<feature type="compositionally biased region" description="Low complexity" evidence="1">
    <location>
        <begin position="15"/>
        <end position="26"/>
    </location>
</feature>
<dbReference type="SUPFAM" id="SSF141868">
    <property type="entry name" value="EAL domain-like"/>
    <property type="match status" value="1"/>
</dbReference>
<comment type="caution">
    <text evidence="5">The sequence shown here is derived from an EMBL/GenBank/DDBJ whole genome shotgun (WGS) entry which is preliminary data.</text>
</comment>
<dbReference type="PANTHER" id="PTHR33121:SF79">
    <property type="entry name" value="CYCLIC DI-GMP PHOSPHODIESTERASE PDED-RELATED"/>
    <property type="match status" value="1"/>
</dbReference>
<dbReference type="PROSITE" id="PS50883">
    <property type="entry name" value="EAL"/>
    <property type="match status" value="1"/>
</dbReference>
<reference evidence="5 6" key="1">
    <citation type="submission" date="2020-05" db="EMBL/GenBank/DDBJ databases">
        <title>Aquincola sp. isolate from soil.</title>
        <authorList>
            <person name="Han J."/>
            <person name="Kim D.-U."/>
        </authorList>
    </citation>
    <scope>NUCLEOTIDE SEQUENCE [LARGE SCALE GENOMIC DNA]</scope>
    <source>
        <strain evidence="5 6">S2</strain>
    </source>
</reference>
<dbReference type="NCBIfam" id="TIGR00254">
    <property type="entry name" value="GGDEF"/>
    <property type="match status" value="1"/>
</dbReference>
<proteinExistence type="predicted"/>
<evidence type="ECO:0000256" key="1">
    <source>
        <dbReference type="SAM" id="MobiDB-lite"/>
    </source>
</evidence>
<gene>
    <name evidence="5" type="ORF">HLB44_18305</name>
</gene>
<dbReference type="Pfam" id="PF00990">
    <property type="entry name" value="GGDEF"/>
    <property type="match status" value="1"/>
</dbReference>
<feature type="transmembrane region" description="Helical" evidence="2">
    <location>
        <begin position="41"/>
        <end position="62"/>
    </location>
</feature>
<dbReference type="InterPro" id="IPR029787">
    <property type="entry name" value="Nucleotide_cyclase"/>
</dbReference>
<keyword evidence="6" id="KW-1185">Reference proteome</keyword>
<accession>A0ABX2EK43</accession>
<dbReference type="CDD" id="cd01948">
    <property type="entry name" value="EAL"/>
    <property type="match status" value="1"/>
</dbReference>
<dbReference type="Gene3D" id="3.20.20.450">
    <property type="entry name" value="EAL domain"/>
    <property type="match status" value="1"/>
</dbReference>
<keyword evidence="2" id="KW-0472">Membrane</keyword>
<dbReference type="PANTHER" id="PTHR33121">
    <property type="entry name" value="CYCLIC DI-GMP PHOSPHODIESTERASE PDEF"/>
    <property type="match status" value="1"/>
</dbReference>
<protein>
    <submittedName>
        <fullName evidence="5">EAL domain-containing protein</fullName>
    </submittedName>
</protein>
<dbReference type="InterPro" id="IPR035919">
    <property type="entry name" value="EAL_sf"/>
</dbReference>
<dbReference type="InterPro" id="IPR000160">
    <property type="entry name" value="GGDEF_dom"/>
</dbReference>
<feature type="domain" description="GGDEF" evidence="4">
    <location>
        <begin position="298"/>
        <end position="428"/>
    </location>
</feature>
<dbReference type="InterPro" id="IPR032244">
    <property type="entry name" value="LapD_MoxY_N"/>
</dbReference>
<feature type="domain" description="EAL" evidence="3">
    <location>
        <begin position="436"/>
        <end position="687"/>
    </location>
</feature>
<dbReference type="SMART" id="SM00052">
    <property type="entry name" value="EAL"/>
    <property type="match status" value="1"/>
</dbReference>
<dbReference type="EMBL" id="JABRWJ010000005">
    <property type="protein sequence ID" value="NRF68950.1"/>
    <property type="molecule type" value="Genomic_DNA"/>
</dbReference>
<dbReference type="RefSeq" id="WP_173125150.1">
    <property type="nucleotide sequence ID" value="NZ_JABRWJ010000005.1"/>
</dbReference>
<dbReference type="Pfam" id="PF16448">
    <property type="entry name" value="LapD_MoxY_N"/>
    <property type="match status" value="1"/>
</dbReference>
<keyword evidence="2" id="KW-1133">Transmembrane helix</keyword>
<evidence type="ECO:0000313" key="6">
    <source>
        <dbReference type="Proteomes" id="UP000737171"/>
    </source>
</evidence>
<name>A0ABX2EK43_9BURK</name>